<sequence length="482" mass="51920">MTTPDPSRATRNAGPAGEGLLRGGPAGAAELGEQVRAAVAEMARWMSEYGEYTPHPSLDVEVGALRRATEDLRARLRENYPFFHPRYVGQMLKPPHPAAVVGYVTTMLINPNNHALDGGPATARMEKEVVAQLATMFGFGPHLGHLTSSGTIANLEALFVARETHPGRAVAYSADAHYTHSRMCHLLGVRGMAVPVTAEGTMDLHALEELLRAGGIGTVVATAGTTGLGTIDPVHEIVALCRRYEARVHVDAAYGGFFRLIADDSPDGVAAAPFAAIAECDSVVIDPHKHGLQPYGCGAVLFNDPGVARHFLHDSPYTYFTSDELHLGEISLECSRAGAAAAALWLTLRLLPLTPGGLGAALRPGRRAALAWADRIEASERLTLYQRPQLDILGYYPTRDRLSEIDEASAHVLTRGMRLPPARSLFVATYTVDAAGLAARGHRVRADVPRGRILRSVLMKPETEQYVPWLHQQVLDLLADGD</sequence>
<keyword evidence="6" id="KW-0032">Aminotransferase</keyword>
<dbReference type="Pfam" id="PF00282">
    <property type="entry name" value="Pyridoxal_deC"/>
    <property type="match status" value="1"/>
</dbReference>
<protein>
    <submittedName>
        <fullName evidence="6">Aminotransferase class V-fold PLP-dependent enzyme</fullName>
    </submittedName>
</protein>
<evidence type="ECO:0000256" key="4">
    <source>
        <dbReference type="RuleBase" id="RU000382"/>
    </source>
</evidence>
<keyword evidence="7" id="KW-1185">Reference proteome</keyword>
<evidence type="ECO:0000256" key="1">
    <source>
        <dbReference type="ARBA" id="ARBA00001933"/>
    </source>
</evidence>
<comment type="caution">
    <text evidence="6">The sequence shown here is derived from an EMBL/GenBank/DDBJ whole genome shotgun (WGS) entry which is preliminary data.</text>
</comment>
<dbReference type="InterPro" id="IPR002129">
    <property type="entry name" value="PyrdxlP-dep_de-COase"/>
</dbReference>
<organism evidence="6 7">
    <name type="scientific">Amycolatopsis minnesotensis</name>
    <dbReference type="NCBI Taxonomy" id="337894"/>
    <lineage>
        <taxon>Bacteria</taxon>
        <taxon>Bacillati</taxon>
        <taxon>Actinomycetota</taxon>
        <taxon>Actinomycetes</taxon>
        <taxon>Pseudonocardiales</taxon>
        <taxon>Pseudonocardiaceae</taxon>
        <taxon>Amycolatopsis</taxon>
    </lineage>
</organism>
<accession>A0ABP5E4M8</accession>
<evidence type="ECO:0000256" key="2">
    <source>
        <dbReference type="ARBA" id="ARBA00022898"/>
    </source>
</evidence>
<keyword evidence="3 4" id="KW-0456">Lyase</keyword>
<feature type="region of interest" description="Disordered" evidence="5">
    <location>
        <begin position="1"/>
        <end position="26"/>
    </location>
</feature>
<comment type="cofactor">
    <cofactor evidence="1 4">
        <name>pyridoxal 5'-phosphate</name>
        <dbReference type="ChEBI" id="CHEBI:597326"/>
    </cofactor>
</comment>
<dbReference type="InterPro" id="IPR050477">
    <property type="entry name" value="GrpII_AminoAcid_Decarb"/>
</dbReference>
<reference evidence="7" key="1">
    <citation type="journal article" date="2019" name="Int. J. Syst. Evol. Microbiol.">
        <title>The Global Catalogue of Microorganisms (GCM) 10K type strain sequencing project: providing services to taxonomists for standard genome sequencing and annotation.</title>
        <authorList>
            <consortium name="The Broad Institute Genomics Platform"/>
            <consortium name="The Broad Institute Genome Sequencing Center for Infectious Disease"/>
            <person name="Wu L."/>
            <person name="Ma J."/>
        </authorList>
    </citation>
    <scope>NUCLEOTIDE SEQUENCE [LARGE SCALE GENOMIC DNA]</scope>
    <source>
        <strain evidence="7">JCM 14545</strain>
    </source>
</reference>
<proteinExistence type="inferred from homology"/>
<gene>
    <name evidence="6" type="ORF">GCM10009754_80430</name>
</gene>
<dbReference type="SUPFAM" id="SSF53383">
    <property type="entry name" value="PLP-dependent transferases"/>
    <property type="match status" value="1"/>
</dbReference>
<name>A0ABP5E4M8_9PSEU</name>
<dbReference type="InterPro" id="IPR015421">
    <property type="entry name" value="PyrdxlP-dep_Trfase_major"/>
</dbReference>
<keyword evidence="2 4" id="KW-0663">Pyridoxal phosphate</keyword>
<dbReference type="GO" id="GO:0008483">
    <property type="term" value="F:transaminase activity"/>
    <property type="evidence" value="ECO:0007669"/>
    <property type="project" value="UniProtKB-KW"/>
</dbReference>
<dbReference type="Gene3D" id="3.40.640.10">
    <property type="entry name" value="Type I PLP-dependent aspartate aminotransferase-like (Major domain)"/>
    <property type="match status" value="1"/>
</dbReference>
<keyword evidence="6" id="KW-0808">Transferase</keyword>
<dbReference type="PANTHER" id="PTHR42735:SF4">
    <property type="entry name" value="PYRIDOXAL PHOSPHATE-DEPENDENT DECARBOXYLASE FAMILY PROTEIN"/>
    <property type="match status" value="1"/>
</dbReference>
<evidence type="ECO:0000256" key="5">
    <source>
        <dbReference type="SAM" id="MobiDB-lite"/>
    </source>
</evidence>
<dbReference type="InterPro" id="IPR015424">
    <property type="entry name" value="PyrdxlP-dep_Trfase"/>
</dbReference>
<dbReference type="Proteomes" id="UP001501116">
    <property type="component" value="Unassembled WGS sequence"/>
</dbReference>
<evidence type="ECO:0000313" key="7">
    <source>
        <dbReference type="Proteomes" id="UP001501116"/>
    </source>
</evidence>
<dbReference type="PANTHER" id="PTHR42735">
    <property type="match status" value="1"/>
</dbReference>
<feature type="compositionally biased region" description="Gly residues" evidence="5">
    <location>
        <begin position="16"/>
        <end position="26"/>
    </location>
</feature>
<evidence type="ECO:0000313" key="6">
    <source>
        <dbReference type="EMBL" id="GAA1990091.1"/>
    </source>
</evidence>
<evidence type="ECO:0000256" key="3">
    <source>
        <dbReference type="ARBA" id="ARBA00023239"/>
    </source>
</evidence>
<dbReference type="EMBL" id="BAAANN010000054">
    <property type="protein sequence ID" value="GAA1990091.1"/>
    <property type="molecule type" value="Genomic_DNA"/>
</dbReference>
<comment type="similarity">
    <text evidence="4">Belongs to the group II decarboxylase family.</text>
</comment>